<evidence type="ECO:0000256" key="1">
    <source>
        <dbReference type="SAM" id="Phobius"/>
    </source>
</evidence>
<dbReference type="AlphaFoldDB" id="A0A2T1DFT9"/>
<sequence length="419" mass="45541">MSMSQLLILGVDTVLYVGAFGILFLSLILLTECIAALFPTSLPTDQCLWQDTRVVVLVPAHNEAMGIRSTLVGLLAILKKQDRLVVIADNCSDATAEVARAAGAIVIERQDLTRIGKGYALDYGLRFTETDPPDVVVIVDADCQVEPKAIETLTQRALATGRPMQATYLMEQPSSASPKHSISAFAFKVKNLVRPSGLGRLGLPCLLTGTGMAFPWSVIGSVDLASSHIVEDMKLGLDLTIAGYAPVFCSDANVTGRLPQHDQAAETQRTRWEHGHLQSILTYVPVLLKAALQKRRFDLLALALDLCVPPLSLLVVLWIGFSLSALVATCFGASWIPTGLLAITGLVLISAIFAAWAKFGRADLPLRELLAIPFYILWKVPLYFNFLIRPQKTWVRTERDQVNPLQSGVIGGAVELLDD</sequence>
<dbReference type="STRING" id="1920490.GCA_001895925_04560"/>
<protein>
    <submittedName>
        <fullName evidence="2">Glycosyl transferase</fullName>
    </submittedName>
</protein>
<dbReference type="GO" id="GO:0016740">
    <property type="term" value="F:transferase activity"/>
    <property type="evidence" value="ECO:0007669"/>
    <property type="project" value="UniProtKB-KW"/>
</dbReference>
<dbReference type="OrthoDB" id="9797391at2"/>
<keyword evidence="1" id="KW-0472">Membrane</keyword>
<keyword evidence="1" id="KW-1133">Transmembrane helix</keyword>
<organism evidence="2 3">
    <name type="scientific">Phormidesmis priestleyi ULC007</name>
    <dbReference type="NCBI Taxonomy" id="1920490"/>
    <lineage>
        <taxon>Bacteria</taxon>
        <taxon>Bacillati</taxon>
        <taxon>Cyanobacteriota</taxon>
        <taxon>Cyanophyceae</taxon>
        <taxon>Leptolyngbyales</taxon>
        <taxon>Leptolyngbyaceae</taxon>
        <taxon>Phormidesmis</taxon>
    </lineage>
</organism>
<name>A0A2T1DFT9_9CYAN</name>
<dbReference type="PANTHER" id="PTHR48090">
    <property type="entry name" value="UNDECAPRENYL-PHOSPHATE 4-DEOXY-4-FORMAMIDO-L-ARABINOSE TRANSFERASE-RELATED"/>
    <property type="match status" value="1"/>
</dbReference>
<accession>A0A2T1DFT9</accession>
<reference evidence="2 3" key="2">
    <citation type="submission" date="2018-03" db="EMBL/GenBank/DDBJ databases">
        <title>The ancient ancestry and fast evolution of plastids.</title>
        <authorList>
            <person name="Moore K.R."/>
            <person name="Magnabosco C."/>
            <person name="Momper L."/>
            <person name="Gold D.A."/>
            <person name="Bosak T."/>
            <person name="Fournier G.P."/>
        </authorList>
    </citation>
    <scope>NUCLEOTIDE SEQUENCE [LARGE SCALE GENOMIC DNA]</scope>
    <source>
        <strain evidence="2 3">ULC007</strain>
    </source>
</reference>
<dbReference type="CDD" id="cd06438">
    <property type="entry name" value="EpsO_like"/>
    <property type="match status" value="1"/>
</dbReference>
<dbReference type="InterPro" id="IPR050256">
    <property type="entry name" value="Glycosyltransferase_2"/>
</dbReference>
<evidence type="ECO:0000313" key="2">
    <source>
        <dbReference type="EMBL" id="PSB19335.1"/>
    </source>
</evidence>
<keyword evidence="1" id="KW-0812">Transmembrane</keyword>
<feature type="transmembrane region" description="Helical" evidence="1">
    <location>
        <begin position="369"/>
        <end position="388"/>
    </location>
</feature>
<feature type="transmembrane region" description="Helical" evidence="1">
    <location>
        <begin position="333"/>
        <end position="357"/>
    </location>
</feature>
<dbReference type="Proteomes" id="UP000238634">
    <property type="component" value="Unassembled WGS sequence"/>
</dbReference>
<feature type="transmembrane region" description="Helical" evidence="1">
    <location>
        <begin position="299"/>
        <end position="321"/>
    </location>
</feature>
<proteinExistence type="predicted"/>
<dbReference type="Gene3D" id="3.90.550.10">
    <property type="entry name" value="Spore Coat Polysaccharide Biosynthesis Protein SpsA, Chain A"/>
    <property type="match status" value="1"/>
</dbReference>
<gene>
    <name evidence="2" type="ORF">C7B65_12285</name>
</gene>
<dbReference type="InterPro" id="IPR029044">
    <property type="entry name" value="Nucleotide-diphossugar_trans"/>
</dbReference>
<dbReference type="Pfam" id="PF13641">
    <property type="entry name" value="Glyco_tranf_2_3"/>
    <property type="match status" value="1"/>
</dbReference>
<keyword evidence="3" id="KW-1185">Reference proteome</keyword>
<dbReference type="SUPFAM" id="SSF53448">
    <property type="entry name" value="Nucleotide-diphospho-sugar transferases"/>
    <property type="match status" value="1"/>
</dbReference>
<feature type="transmembrane region" description="Helical" evidence="1">
    <location>
        <begin position="6"/>
        <end position="30"/>
    </location>
</feature>
<comment type="caution">
    <text evidence="2">The sequence shown here is derived from an EMBL/GenBank/DDBJ whole genome shotgun (WGS) entry which is preliminary data.</text>
</comment>
<keyword evidence="2" id="KW-0808">Transferase</keyword>
<dbReference type="EMBL" id="PVWG01000011">
    <property type="protein sequence ID" value="PSB19335.1"/>
    <property type="molecule type" value="Genomic_DNA"/>
</dbReference>
<evidence type="ECO:0000313" key="3">
    <source>
        <dbReference type="Proteomes" id="UP000238634"/>
    </source>
</evidence>
<reference evidence="2 3" key="1">
    <citation type="submission" date="2018-02" db="EMBL/GenBank/DDBJ databases">
        <authorList>
            <person name="Cohen D.B."/>
            <person name="Kent A.D."/>
        </authorList>
    </citation>
    <scope>NUCLEOTIDE SEQUENCE [LARGE SCALE GENOMIC DNA]</scope>
    <source>
        <strain evidence="2 3">ULC007</strain>
    </source>
</reference>
<dbReference type="PANTHER" id="PTHR48090:SF6">
    <property type="entry name" value="SLR5056 PROTEIN"/>
    <property type="match status" value="1"/>
</dbReference>